<evidence type="ECO:0000313" key="1">
    <source>
        <dbReference type="EMBL" id="ESA19593.1"/>
    </source>
</evidence>
<accession>U9UM24</accession>
<reference evidence="1" key="1">
    <citation type="submission" date="2013-07" db="EMBL/GenBank/DDBJ databases">
        <title>The genome of an arbuscular mycorrhizal fungus provides insights into the evolution of the oldest plant symbiosis.</title>
        <authorList>
            <consortium name="DOE Joint Genome Institute"/>
            <person name="Tisserant E."/>
            <person name="Malbreil M."/>
            <person name="Kuo A."/>
            <person name="Kohler A."/>
            <person name="Symeonidi A."/>
            <person name="Balestrini R."/>
            <person name="Charron P."/>
            <person name="Duensing N."/>
            <person name="Frei-dit-Frey N."/>
            <person name="Gianinazzi-Pearson V."/>
            <person name="Gilbert B."/>
            <person name="Handa Y."/>
            <person name="Hijri M."/>
            <person name="Kaul R."/>
            <person name="Kawaguchi M."/>
            <person name="Krajinski F."/>
            <person name="Lammers P."/>
            <person name="Lapierre D."/>
            <person name="Masclaux F.G."/>
            <person name="Murat C."/>
            <person name="Morin E."/>
            <person name="Ndikumana S."/>
            <person name="Pagni M."/>
            <person name="Petitpierre D."/>
            <person name="Requena N."/>
            <person name="Rosikiewicz P."/>
            <person name="Riley R."/>
            <person name="Saito K."/>
            <person name="San Clemente H."/>
            <person name="Shapiro H."/>
            <person name="van Tuinen D."/>
            <person name="Becard G."/>
            <person name="Bonfante P."/>
            <person name="Paszkowski U."/>
            <person name="Shachar-Hill Y."/>
            <person name="Young J.P."/>
            <person name="Sanders I.R."/>
            <person name="Henrissat B."/>
            <person name="Rensing S.A."/>
            <person name="Grigoriev I.V."/>
            <person name="Corradi N."/>
            <person name="Roux C."/>
            <person name="Martin F."/>
        </authorList>
    </citation>
    <scope>NUCLEOTIDE SEQUENCE</scope>
    <source>
        <strain evidence="1">DAOM 197198</strain>
    </source>
</reference>
<name>U9UM24_RHIID</name>
<gene>
    <name evidence="1" type="ORF">GLOINDRAFT_92803</name>
</gene>
<proteinExistence type="predicted"/>
<dbReference type="HOGENOM" id="CLU_2086022_0_0_1"/>
<dbReference type="AlphaFoldDB" id="U9UM24"/>
<dbReference type="EMBL" id="KI278115">
    <property type="protein sequence ID" value="ESA19593.1"/>
    <property type="molecule type" value="Genomic_DNA"/>
</dbReference>
<protein>
    <submittedName>
        <fullName evidence="1">Uncharacterized protein</fullName>
    </submittedName>
</protein>
<organism evidence="1">
    <name type="scientific">Rhizophagus irregularis (strain DAOM 181602 / DAOM 197198 / MUCL 43194)</name>
    <name type="common">Arbuscular mycorrhizal fungus</name>
    <name type="synonym">Glomus intraradices</name>
    <dbReference type="NCBI Taxonomy" id="747089"/>
    <lineage>
        <taxon>Eukaryota</taxon>
        <taxon>Fungi</taxon>
        <taxon>Fungi incertae sedis</taxon>
        <taxon>Mucoromycota</taxon>
        <taxon>Glomeromycotina</taxon>
        <taxon>Glomeromycetes</taxon>
        <taxon>Glomerales</taxon>
        <taxon>Glomeraceae</taxon>
        <taxon>Rhizophagus</taxon>
    </lineage>
</organism>
<sequence length="117" mass="13276">MTCSTNIKVIWQEAKIDIRLFHINDSTEDKPIIYISTGPQILTKLLESSSDAVFKTQSQNKNQCVILMFVDGNFLTPERLKTTVDSYHSQTKNKDESQAIRILQVSTVNILQLTSQS</sequence>